<feature type="region of interest" description="Disordered" evidence="1">
    <location>
        <begin position="1"/>
        <end position="120"/>
    </location>
</feature>
<proteinExistence type="predicted"/>
<feature type="compositionally biased region" description="Basic and acidic residues" evidence="1">
    <location>
        <begin position="108"/>
        <end position="120"/>
    </location>
</feature>
<evidence type="ECO:0000313" key="3">
    <source>
        <dbReference type="Proteomes" id="UP000271974"/>
    </source>
</evidence>
<feature type="compositionally biased region" description="Low complexity" evidence="1">
    <location>
        <begin position="61"/>
        <end position="103"/>
    </location>
</feature>
<evidence type="ECO:0000313" key="2">
    <source>
        <dbReference type="EMBL" id="RUS80732.1"/>
    </source>
</evidence>
<feature type="compositionally biased region" description="Low complexity" evidence="1">
    <location>
        <begin position="1"/>
        <end position="27"/>
    </location>
</feature>
<gene>
    <name evidence="2" type="ORF">EGW08_011496</name>
</gene>
<feature type="compositionally biased region" description="Low complexity" evidence="1">
    <location>
        <begin position="34"/>
        <end position="50"/>
    </location>
</feature>
<comment type="caution">
    <text evidence="2">The sequence shown here is derived from an EMBL/GenBank/DDBJ whole genome shotgun (WGS) entry which is preliminary data.</text>
</comment>
<protein>
    <submittedName>
        <fullName evidence="2">Uncharacterized protein</fullName>
    </submittedName>
</protein>
<accession>A0A3S0ZK28</accession>
<organism evidence="2 3">
    <name type="scientific">Elysia chlorotica</name>
    <name type="common">Eastern emerald elysia</name>
    <name type="synonym">Sea slug</name>
    <dbReference type="NCBI Taxonomy" id="188477"/>
    <lineage>
        <taxon>Eukaryota</taxon>
        <taxon>Metazoa</taxon>
        <taxon>Spiralia</taxon>
        <taxon>Lophotrochozoa</taxon>
        <taxon>Mollusca</taxon>
        <taxon>Gastropoda</taxon>
        <taxon>Heterobranchia</taxon>
        <taxon>Euthyneura</taxon>
        <taxon>Panpulmonata</taxon>
        <taxon>Sacoglossa</taxon>
        <taxon>Placobranchoidea</taxon>
        <taxon>Plakobranchidae</taxon>
        <taxon>Elysia</taxon>
    </lineage>
</organism>
<reference evidence="2 3" key="1">
    <citation type="submission" date="2019-01" db="EMBL/GenBank/DDBJ databases">
        <title>A draft genome assembly of the solar-powered sea slug Elysia chlorotica.</title>
        <authorList>
            <person name="Cai H."/>
            <person name="Li Q."/>
            <person name="Fang X."/>
            <person name="Li J."/>
            <person name="Curtis N.E."/>
            <person name="Altenburger A."/>
            <person name="Shibata T."/>
            <person name="Feng M."/>
            <person name="Maeda T."/>
            <person name="Schwartz J.A."/>
            <person name="Shigenobu S."/>
            <person name="Lundholm N."/>
            <person name="Nishiyama T."/>
            <person name="Yang H."/>
            <person name="Hasebe M."/>
            <person name="Li S."/>
            <person name="Pierce S.K."/>
            <person name="Wang J."/>
        </authorList>
    </citation>
    <scope>NUCLEOTIDE SEQUENCE [LARGE SCALE GENOMIC DNA]</scope>
    <source>
        <strain evidence="2">EC2010</strain>
        <tissue evidence="2">Whole organism of an adult</tissue>
    </source>
</reference>
<dbReference type="Proteomes" id="UP000271974">
    <property type="component" value="Unassembled WGS sequence"/>
</dbReference>
<sequence>MMTGTSSLIPLRSSSASSGGAARAVSPYGSAPASGIPTPSGRSGIPSSRSQTLADKQSHRTSAGSTTSTSSSKSANASSTGANATASSSSSSAPAGSKPPASAQKNSMLDKFKFFKDKDK</sequence>
<name>A0A3S0ZK28_ELYCH</name>
<dbReference type="EMBL" id="RQTK01000375">
    <property type="protein sequence ID" value="RUS80732.1"/>
    <property type="molecule type" value="Genomic_DNA"/>
</dbReference>
<dbReference type="AlphaFoldDB" id="A0A3S0ZK28"/>
<feature type="non-terminal residue" evidence="2">
    <location>
        <position position="120"/>
    </location>
</feature>
<keyword evidence="3" id="KW-1185">Reference proteome</keyword>
<evidence type="ECO:0000256" key="1">
    <source>
        <dbReference type="SAM" id="MobiDB-lite"/>
    </source>
</evidence>